<evidence type="ECO:0000256" key="5">
    <source>
        <dbReference type="PROSITE-ProRule" id="PRU00023"/>
    </source>
</evidence>
<protein>
    <recommendedName>
        <fullName evidence="7">CCDC144C-like coiled-coil domain-containing protein</fullName>
    </recommendedName>
</protein>
<evidence type="ECO:0000313" key="9">
    <source>
        <dbReference type="Proteomes" id="UP000233100"/>
    </source>
</evidence>
<evidence type="ECO:0000256" key="1">
    <source>
        <dbReference type="ARBA" id="ARBA00022737"/>
    </source>
</evidence>
<dbReference type="Pfam" id="PF12796">
    <property type="entry name" value="Ank_2"/>
    <property type="match status" value="2"/>
</dbReference>
<evidence type="ECO:0000259" key="7">
    <source>
        <dbReference type="Pfam" id="PF14915"/>
    </source>
</evidence>
<dbReference type="Proteomes" id="UP000233100">
    <property type="component" value="Chromosome 10"/>
</dbReference>
<comment type="similarity">
    <text evidence="4">Belongs to the POTE family.</text>
</comment>
<dbReference type="Pfam" id="PF14915">
    <property type="entry name" value="CCDC144C"/>
    <property type="match status" value="1"/>
</dbReference>
<dbReference type="PANTHER" id="PTHR24147">
    <property type="entry name" value="ANKYRIN REPEAT DOMAIN 36-RELATED"/>
    <property type="match status" value="1"/>
</dbReference>
<evidence type="ECO:0000256" key="2">
    <source>
        <dbReference type="ARBA" id="ARBA00023043"/>
    </source>
</evidence>
<dbReference type="InterPro" id="IPR039497">
    <property type="entry name" value="CC144C-like_CC_dom"/>
</dbReference>
<feature type="repeat" description="ANK" evidence="5">
    <location>
        <begin position="135"/>
        <end position="167"/>
    </location>
</feature>
<keyword evidence="3" id="KW-0175">Coiled coil</keyword>
<feature type="repeat" description="ANK" evidence="5">
    <location>
        <begin position="234"/>
        <end position="266"/>
    </location>
</feature>
<evidence type="ECO:0000256" key="3">
    <source>
        <dbReference type="ARBA" id="ARBA00023054"/>
    </source>
</evidence>
<sequence>MVAEVSSIPAASAVKKPFGLRSKMGKWCCHCFPCCRGSGKSNVGTSGDQDDSAMKTLRSKMAKWCHHCFPCCRGSGESNVGAWEDYDDSAFMEPRYHVRGEDLDKLHRAAWWGKVPRKDLIVMLRDTDVNKTDKQKRTALHLASANGNSEIVKLLLDRRCQLDVLDNKKRTALIKAVQCQEDECALMLLEHGTDPNIPDEYGNTALHYAIYNEDKLMAKALLLYGADIESKNKHGLTPLLLGVRGQKQLVVKFLIKKKANLNARDRCGRNALILAVRCGSASIVSLLLEQNINVSSKDLSGQMARDYAVSSHHNVICQLLSDYKEKQMLTISSENSNPEQDLKLTSEEESQRLKGSENSQPEEISQEQEINKDCDREVEEVMKKHGSNHVRLPENLTNDATAGNGDDGLNPQSKSRTPESQQFPDTENEEYHSDEQNDTQKQVLEEQIAGMSQEEILTNKQEQMEVAEKEMNSEVSLSHKKEKDLLHENCMLQEEIAMLKLEVDKIKQQSQLRERKLLEEIESVKEKLLKAVKLREETITKINI</sequence>
<dbReference type="PROSITE" id="PS50088">
    <property type="entry name" value="ANK_REPEAT"/>
    <property type="match status" value="4"/>
</dbReference>
<organism evidence="8 9">
    <name type="scientific">Macaca fascicularis</name>
    <name type="common">Crab-eating macaque</name>
    <name type="synonym">Cynomolgus monkey</name>
    <dbReference type="NCBI Taxonomy" id="9541"/>
    <lineage>
        <taxon>Eukaryota</taxon>
        <taxon>Metazoa</taxon>
        <taxon>Chordata</taxon>
        <taxon>Craniata</taxon>
        <taxon>Vertebrata</taxon>
        <taxon>Euteleostomi</taxon>
        <taxon>Mammalia</taxon>
        <taxon>Eutheria</taxon>
        <taxon>Euarchontoglires</taxon>
        <taxon>Primates</taxon>
        <taxon>Haplorrhini</taxon>
        <taxon>Catarrhini</taxon>
        <taxon>Cercopithecidae</taxon>
        <taxon>Cercopithecinae</taxon>
        <taxon>Macaca</taxon>
    </lineage>
</organism>
<proteinExistence type="inferred from homology"/>
<feature type="compositionally biased region" description="Polar residues" evidence="6">
    <location>
        <begin position="410"/>
        <end position="425"/>
    </location>
</feature>
<name>A0A2K5TX39_MACFA</name>
<feature type="compositionally biased region" description="Basic and acidic residues" evidence="6">
    <location>
        <begin position="340"/>
        <end position="355"/>
    </location>
</feature>
<dbReference type="SMART" id="SM00248">
    <property type="entry name" value="ANK"/>
    <property type="match status" value="5"/>
</dbReference>
<dbReference type="InterPro" id="IPR002110">
    <property type="entry name" value="Ankyrin_rpt"/>
</dbReference>
<evidence type="ECO:0000313" key="8">
    <source>
        <dbReference type="Ensembl" id="ENSMFAP00000004644.2"/>
    </source>
</evidence>
<reference evidence="8 9" key="1">
    <citation type="submission" date="2013-03" db="EMBL/GenBank/DDBJ databases">
        <authorList>
            <person name="Warren W."/>
            <person name="Wilson R.K."/>
        </authorList>
    </citation>
    <scope>NUCLEOTIDE SEQUENCE</scope>
</reference>
<feature type="domain" description="CCDC144C-like coiled-coil" evidence="7">
    <location>
        <begin position="433"/>
        <end position="541"/>
    </location>
</feature>
<dbReference type="VEuPathDB" id="HostDB:ENSMFAG00000001981"/>
<feature type="compositionally biased region" description="Basic and acidic residues" evidence="6">
    <location>
        <begin position="369"/>
        <end position="383"/>
    </location>
</feature>
<dbReference type="Bgee" id="ENSMFAG00000001981">
    <property type="expression patterns" value="Expressed in pituitary gland"/>
</dbReference>
<dbReference type="InterPro" id="IPR036770">
    <property type="entry name" value="Ankyrin_rpt-contain_sf"/>
</dbReference>
<reference evidence="8" key="2">
    <citation type="submission" date="2025-08" db="UniProtKB">
        <authorList>
            <consortium name="Ensembl"/>
        </authorList>
    </citation>
    <scope>IDENTIFICATION</scope>
</reference>
<evidence type="ECO:0000256" key="4">
    <source>
        <dbReference type="ARBA" id="ARBA00038247"/>
    </source>
</evidence>
<feature type="repeat" description="ANK" evidence="5">
    <location>
        <begin position="201"/>
        <end position="233"/>
    </location>
</feature>
<dbReference type="PRINTS" id="PR01415">
    <property type="entry name" value="ANKYRIN"/>
</dbReference>
<keyword evidence="2 5" id="KW-0040">ANK repeat</keyword>
<feature type="region of interest" description="Disordered" evidence="6">
    <location>
        <begin position="332"/>
        <end position="439"/>
    </location>
</feature>
<keyword evidence="1" id="KW-0677">Repeat</keyword>
<dbReference type="SUPFAM" id="SSF48403">
    <property type="entry name" value="Ankyrin repeat"/>
    <property type="match status" value="1"/>
</dbReference>
<dbReference type="Ensembl" id="ENSMFAT00000023310.2">
    <property type="protein sequence ID" value="ENSMFAP00000004644.2"/>
    <property type="gene ID" value="ENSMFAG00000001981.2"/>
</dbReference>
<reference evidence="8" key="3">
    <citation type="submission" date="2025-09" db="UniProtKB">
        <authorList>
            <consortium name="Ensembl"/>
        </authorList>
    </citation>
    <scope>IDENTIFICATION</scope>
</reference>
<dbReference type="InterPro" id="IPR050657">
    <property type="entry name" value="Ankyrin_repeat_domain"/>
</dbReference>
<evidence type="ECO:0000256" key="6">
    <source>
        <dbReference type="SAM" id="MobiDB-lite"/>
    </source>
</evidence>
<accession>A0A2K5TX39</accession>
<dbReference type="Pfam" id="PF00023">
    <property type="entry name" value="Ank"/>
    <property type="match status" value="1"/>
</dbReference>
<dbReference type="AlphaFoldDB" id="A0A2K5TX39"/>
<dbReference type="GeneTree" id="ENSGT00940000163068"/>
<dbReference type="PANTHER" id="PTHR24147:SF66">
    <property type="entry name" value="POTE ANKYRIN DOMAIN FAMILY MEMBER D"/>
    <property type="match status" value="1"/>
</dbReference>
<dbReference type="Gene3D" id="1.25.40.20">
    <property type="entry name" value="Ankyrin repeat-containing domain"/>
    <property type="match status" value="1"/>
</dbReference>
<dbReference type="PROSITE" id="PS50297">
    <property type="entry name" value="ANK_REP_REGION"/>
    <property type="match status" value="3"/>
</dbReference>
<keyword evidence="9" id="KW-1185">Reference proteome</keyword>
<feature type="repeat" description="ANK" evidence="5">
    <location>
        <begin position="267"/>
        <end position="299"/>
    </location>
</feature>